<keyword evidence="6" id="KW-1185">Reference proteome</keyword>
<gene>
    <name evidence="5" type="primary">malT_3</name>
    <name evidence="5" type="ORF">NBEOAGPD_3733</name>
</gene>
<sequence>MVEQINREQLQQIIAGLSDGVILIASDQRLTYANEAALAMYGVARLEDLGSDIDAFRHRFIVRYRDRQAHKGEHPPIERVMAGEVFRDVLVEVARADSAGRRRVHQIRSLVLNSSDGVPHCLVLLLQDVTDRFEAENRFERAFAANPAPAVVCRLSDLRYVKVNKGFLNLTGFAREEVLGRTVYEVDVLREAERRDRAMARLHEGRTIPQMEACLRVPVDAEKHVIVAGHPIEMPGGIPCMLFTFADLEDRTKAEAALRQSEERFAKAFQLAPVPTALVQLEGFRLIAVNDAFAATFGCRVEDAERFRPTAAGLWAEADAERRFARIIAETGRVRGFEARFRSSRSEVLDCLVSAERVTIAAEDCTLCSFQDISARKRSESELVQAIEAVMADASWFSQEVIERLATLRRPPPADRPAAQFDGFTAREREVLVLIGRGATDEEIGSALGLARNTVRNHVAAIYRKLGVNRRSAVVVWARERGLGDPSETGAKRRKISRKKPVHPVQKD</sequence>
<feature type="domain" description="HTH luxR-type" evidence="3">
    <location>
        <begin position="417"/>
        <end position="482"/>
    </location>
</feature>
<keyword evidence="1" id="KW-0238">DNA-binding</keyword>
<dbReference type="SMART" id="SM00421">
    <property type="entry name" value="HTH_LUXR"/>
    <property type="match status" value="1"/>
</dbReference>
<dbReference type="Pfam" id="PF13188">
    <property type="entry name" value="PAS_8"/>
    <property type="match status" value="1"/>
</dbReference>
<evidence type="ECO:0000313" key="6">
    <source>
        <dbReference type="Proteomes" id="UP001055108"/>
    </source>
</evidence>
<evidence type="ECO:0000259" key="3">
    <source>
        <dbReference type="PROSITE" id="PS50043"/>
    </source>
</evidence>
<dbReference type="PROSITE" id="PS50112">
    <property type="entry name" value="PAS"/>
    <property type="match status" value="2"/>
</dbReference>
<dbReference type="SMART" id="SM00091">
    <property type="entry name" value="PAS"/>
    <property type="match status" value="3"/>
</dbReference>
<dbReference type="InterPro" id="IPR000014">
    <property type="entry name" value="PAS"/>
</dbReference>
<dbReference type="SUPFAM" id="SSF55785">
    <property type="entry name" value="PYP-like sensor domain (PAS domain)"/>
    <property type="match status" value="3"/>
</dbReference>
<dbReference type="InterPro" id="IPR035965">
    <property type="entry name" value="PAS-like_dom_sf"/>
</dbReference>
<dbReference type="InterPro" id="IPR016032">
    <property type="entry name" value="Sig_transdc_resp-reg_C-effctor"/>
</dbReference>
<dbReference type="SUPFAM" id="SSF46894">
    <property type="entry name" value="C-terminal effector domain of the bipartite response regulators"/>
    <property type="match status" value="1"/>
</dbReference>
<organism evidence="5 6">
    <name type="scientific">Methylobacterium gregans</name>
    <dbReference type="NCBI Taxonomy" id="374424"/>
    <lineage>
        <taxon>Bacteria</taxon>
        <taxon>Pseudomonadati</taxon>
        <taxon>Pseudomonadota</taxon>
        <taxon>Alphaproteobacteria</taxon>
        <taxon>Hyphomicrobiales</taxon>
        <taxon>Methylobacteriaceae</taxon>
        <taxon>Methylobacterium</taxon>
    </lineage>
</organism>
<feature type="region of interest" description="Disordered" evidence="2">
    <location>
        <begin position="483"/>
        <end position="508"/>
    </location>
</feature>
<dbReference type="PANTHER" id="PTHR43214">
    <property type="entry name" value="TWO-COMPONENT RESPONSE REGULATOR"/>
    <property type="match status" value="1"/>
</dbReference>
<evidence type="ECO:0000256" key="2">
    <source>
        <dbReference type="SAM" id="MobiDB-lite"/>
    </source>
</evidence>
<reference evidence="5" key="1">
    <citation type="journal article" date="2016" name="Front. Microbiol.">
        <title>Genome Sequence of the Piezophilic, Mesophilic Sulfate-Reducing Bacterium Desulfovibrio indicus J2T.</title>
        <authorList>
            <person name="Cao J."/>
            <person name="Maignien L."/>
            <person name="Shao Z."/>
            <person name="Alain K."/>
            <person name="Jebbar M."/>
        </authorList>
    </citation>
    <scope>NUCLEOTIDE SEQUENCE</scope>
    <source>
        <strain evidence="5">NBRC 103626</strain>
    </source>
</reference>
<dbReference type="InterPro" id="IPR039420">
    <property type="entry name" value="WalR-like"/>
</dbReference>
<evidence type="ECO:0000256" key="1">
    <source>
        <dbReference type="ARBA" id="ARBA00023125"/>
    </source>
</evidence>
<evidence type="ECO:0000313" key="5">
    <source>
        <dbReference type="EMBL" id="GJD80492.1"/>
    </source>
</evidence>
<feature type="domain" description="PAS" evidence="4">
    <location>
        <begin position="135"/>
        <end position="186"/>
    </location>
</feature>
<dbReference type="Gene3D" id="3.30.450.20">
    <property type="entry name" value="PAS domain"/>
    <property type="match status" value="3"/>
</dbReference>
<dbReference type="GO" id="GO:0003677">
    <property type="term" value="F:DNA binding"/>
    <property type="evidence" value="ECO:0007669"/>
    <property type="project" value="UniProtKB-KW"/>
</dbReference>
<proteinExistence type="predicted"/>
<name>A0AA37MBV6_9HYPH</name>
<dbReference type="InterPro" id="IPR013656">
    <property type="entry name" value="PAS_4"/>
</dbReference>
<dbReference type="CDD" id="cd00130">
    <property type="entry name" value="PAS"/>
    <property type="match status" value="1"/>
</dbReference>
<dbReference type="Pfam" id="PF08448">
    <property type="entry name" value="PAS_4"/>
    <property type="match status" value="2"/>
</dbReference>
<feature type="domain" description="PAS" evidence="4">
    <location>
        <begin position="6"/>
        <end position="50"/>
    </location>
</feature>
<accession>A0AA37MBV6</accession>
<evidence type="ECO:0000259" key="4">
    <source>
        <dbReference type="PROSITE" id="PS50112"/>
    </source>
</evidence>
<dbReference type="AlphaFoldDB" id="A0AA37MBV6"/>
<dbReference type="PRINTS" id="PR00038">
    <property type="entry name" value="HTHLUXR"/>
</dbReference>
<dbReference type="PROSITE" id="PS50043">
    <property type="entry name" value="HTH_LUXR_2"/>
    <property type="match status" value="1"/>
</dbReference>
<dbReference type="InterPro" id="IPR000792">
    <property type="entry name" value="Tscrpt_reg_LuxR_C"/>
</dbReference>
<dbReference type="GO" id="GO:0006355">
    <property type="term" value="P:regulation of DNA-templated transcription"/>
    <property type="evidence" value="ECO:0007669"/>
    <property type="project" value="InterPro"/>
</dbReference>
<dbReference type="Gene3D" id="1.10.10.10">
    <property type="entry name" value="Winged helix-like DNA-binding domain superfamily/Winged helix DNA-binding domain"/>
    <property type="match status" value="1"/>
</dbReference>
<protein>
    <submittedName>
        <fullName evidence="5">HTH-type transcriptional regulator MalT</fullName>
    </submittedName>
</protein>
<dbReference type="NCBIfam" id="TIGR00229">
    <property type="entry name" value="sensory_box"/>
    <property type="match status" value="2"/>
</dbReference>
<dbReference type="EMBL" id="BPQM01000098">
    <property type="protein sequence ID" value="GJD80492.1"/>
    <property type="molecule type" value="Genomic_DNA"/>
</dbReference>
<feature type="compositionally biased region" description="Basic residues" evidence="2">
    <location>
        <begin position="492"/>
        <end position="502"/>
    </location>
</feature>
<reference evidence="5" key="2">
    <citation type="submission" date="2021-08" db="EMBL/GenBank/DDBJ databases">
        <authorList>
            <person name="Tani A."/>
            <person name="Ola A."/>
            <person name="Ogura Y."/>
            <person name="Katsura K."/>
            <person name="Hayashi T."/>
        </authorList>
    </citation>
    <scope>NUCLEOTIDE SEQUENCE</scope>
    <source>
        <strain evidence="5">NBRC 103626</strain>
    </source>
</reference>
<dbReference type="PANTHER" id="PTHR43214:SF38">
    <property type="entry name" value="NITRATE_NITRITE RESPONSE REGULATOR PROTEIN NARL"/>
    <property type="match status" value="1"/>
</dbReference>
<dbReference type="RefSeq" id="WP_238304346.1">
    <property type="nucleotide sequence ID" value="NZ_BPQM01000098.1"/>
</dbReference>
<dbReference type="Proteomes" id="UP001055108">
    <property type="component" value="Unassembled WGS sequence"/>
</dbReference>
<comment type="caution">
    <text evidence="5">The sequence shown here is derived from an EMBL/GenBank/DDBJ whole genome shotgun (WGS) entry which is preliminary data.</text>
</comment>
<dbReference type="CDD" id="cd06170">
    <property type="entry name" value="LuxR_C_like"/>
    <property type="match status" value="1"/>
</dbReference>
<dbReference type="Pfam" id="PF00196">
    <property type="entry name" value="GerE"/>
    <property type="match status" value="1"/>
</dbReference>
<dbReference type="InterPro" id="IPR036388">
    <property type="entry name" value="WH-like_DNA-bd_sf"/>
</dbReference>